<dbReference type="Proteomes" id="UP001320766">
    <property type="component" value="Unassembled WGS sequence"/>
</dbReference>
<name>A0ABT1KB30_9ACTN</name>
<evidence type="ECO:0000313" key="1">
    <source>
        <dbReference type="EMBL" id="MCP2351228.1"/>
    </source>
</evidence>
<evidence type="ECO:0008006" key="3">
    <source>
        <dbReference type="Google" id="ProtNLM"/>
    </source>
</evidence>
<evidence type="ECO:0000313" key="2">
    <source>
        <dbReference type="Proteomes" id="UP001320766"/>
    </source>
</evidence>
<organism evidence="1 2">
    <name type="scientific">Nonomuraea roseoviolacea subsp. carminata</name>
    <dbReference type="NCBI Taxonomy" id="160689"/>
    <lineage>
        <taxon>Bacteria</taxon>
        <taxon>Bacillati</taxon>
        <taxon>Actinomycetota</taxon>
        <taxon>Actinomycetes</taxon>
        <taxon>Streptosporangiales</taxon>
        <taxon>Streptosporangiaceae</taxon>
        <taxon>Nonomuraea</taxon>
    </lineage>
</organism>
<keyword evidence="2" id="KW-1185">Reference proteome</keyword>
<dbReference type="EMBL" id="JAMZEC010000001">
    <property type="protein sequence ID" value="MCP2351228.1"/>
    <property type="molecule type" value="Genomic_DNA"/>
</dbReference>
<reference evidence="1 2" key="1">
    <citation type="submission" date="2022-06" db="EMBL/GenBank/DDBJ databases">
        <title>Sequencing the genomes of 1000 actinobacteria strains.</title>
        <authorList>
            <person name="Klenk H.-P."/>
        </authorList>
    </citation>
    <scope>NUCLEOTIDE SEQUENCE [LARGE SCALE GENOMIC DNA]</scope>
    <source>
        <strain evidence="1 2">DSM 44170</strain>
    </source>
</reference>
<accession>A0ABT1KB30</accession>
<proteinExistence type="predicted"/>
<gene>
    <name evidence="1" type="ORF">HD595_007350</name>
</gene>
<dbReference type="RefSeq" id="WP_253777359.1">
    <property type="nucleotide sequence ID" value="NZ_BAAAVE010000002.1"/>
</dbReference>
<sequence length="68" mass="7637">MASAADKFRPHVSLAYSRVSGAPLAPIREVLAEHAAIIPVTLNRVRLIDINRDERVYRWQVRDAPSLS</sequence>
<comment type="caution">
    <text evidence="1">The sequence shown here is derived from an EMBL/GenBank/DDBJ whole genome shotgun (WGS) entry which is preliminary data.</text>
</comment>
<protein>
    <recommendedName>
        <fullName evidence="3">2'-5' RNA ligase family protein</fullName>
    </recommendedName>
</protein>